<gene>
    <name evidence="2" type="ORF">N180_18210</name>
</gene>
<protein>
    <submittedName>
        <fullName evidence="2">von Willebrand factor A</fullName>
    </submittedName>
</protein>
<dbReference type="RefSeq" id="WP_037443505.1">
    <property type="nucleotide sequence ID" value="NZ_JNFF01000107.1"/>
</dbReference>
<proteinExistence type="predicted"/>
<evidence type="ECO:0000313" key="2">
    <source>
        <dbReference type="EMBL" id="KEQ28762.1"/>
    </source>
</evidence>
<dbReference type="Proteomes" id="UP000028007">
    <property type="component" value="Unassembled WGS sequence"/>
</dbReference>
<dbReference type="SUPFAM" id="SSF53300">
    <property type="entry name" value="vWA-like"/>
    <property type="match status" value="1"/>
</dbReference>
<dbReference type="InterPro" id="IPR002035">
    <property type="entry name" value="VWF_A"/>
</dbReference>
<dbReference type="Gene3D" id="3.40.50.410">
    <property type="entry name" value="von Willebrand factor, type A domain"/>
    <property type="match status" value="1"/>
</dbReference>
<dbReference type="OrthoDB" id="9766740at2"/>
<accession>A0A081PDI9</accession>
<evidence type="ECO:0000259" key="1">
    <source>
        <dbReference type="Pfam" id="PF13519"/>
    </source>
</evidence>
<comment type="caution">
    <text evidence="2">The sequence shown here is derived from an EMBL/GenBank/DDBJ whole genome shotgun (WGS) entry which is preliminary data.</text>
</comment>
<feature type="domain" description="VWFA" evidence="1">
    <location>
        <begin position="176"/>
        <end position="274"/>
    </location>
</feature>
<evidence type="ECO:0000313" key="3">
    <source>
        <dbReference type="Proteomes" id="UP000028007"/>
    </source>
</evidence>
<name>A0A081PDI9_9SPHI</name>
<reference evidence="2 3" key="1">
    <citation type="journal article" date="1992" name="Int. J. Syst. Bacteriol.">
        <title>Sphingobacterium antarcticus sp. nov. a Psychrotrophic Bacterium from the Soils of Schirmacher Oasis, Antarctica.</title>
        <authorList>
            <person name="Shivaji S."/>
            <person name="Ray M.K."/>
            <person name="Rao N.S."/>
            <person name="Saiserr L."/>
            <person name="Jagannadham M.V."/>
            <person name="Kumar G.S."/>
            <person name="Reddy G."/>
            <person name="Bhargava P.M."/>
        </authorList>
    </citation>
    <scope>NUCLEOTIDE SEQUENCE [LARGE SCALE GENOMIC DNA]</scope>
    <source>
        <strain evidence="2 3">4BY</strain>
    </source>
</reference>
<dbReference type="InterPro" id="IPR036465">
    <property type="entry name" value="vWFA_dom_sf"/>
</dbReference>
<dbReference type="AlphaFoldDB" id="A0A081PDI9"/>
<dbReference type="EMBL" id="JNFF01000107">
    <property type="protein sequence ID" value="KEQ28762.1"/>
    <property type="molecule type" value="Genomic_DNA"/>
</dbReference>
<keyword evidence="3" id="KW-1185">Reference proteome</keyword>
<dbReference type="Pfam" id="PF13519">
    <property type="entry name" value="VWA_2"/>
    <property type="match status" value="1"/>
</dbReference>
<dbReference type="CDD" id="cd00198">
    <property type="entry name" value="vWFA"/>
    <property type="match status" value="1"/>
</dbReference>
<sequence>MRGFQFSKFVPEKQVAGGFDDLFKLFMQLLNVTAGDAASSLSWMTEMDKLHSFTNNDYGIGDFIEDLKEKGYIAPDEKGDFKVTAKSEQTIRKSALEEIFGQLRKSGKGDHTSNLSGLGDENNAIRRAYSFGDSADQIDMTASIQNAQINHGINDFIMTENDLEVHEKDYKTTTATVLMIDISHSMILYGEDRITPARKVAMALSELIKTKFPKDSLDIVVFGNDAWPITLKELPYLEVGPYHTNTCAGLELAADILRRRKTPNKQIFMITDGKPTCLKENGRYYKNSIGLDRKVVAKTLNMAAHCKRLKIPITTFMIAKDPYLQHFVREFTKINDGRAFYSSLEGLGEYIFEDFITNRKKTVR</sequence>
<organism evidence="2 3">
    <name type="scientific">Pedobacter antarcticus 4BY</name>
    <dbReference type="NCBI Taxonomy" id="1358423"/>
    <lineage>
        <taxon>Bacteria</taxon>
        <taxon>Pseudomonadati</taxon>
        <taxon>Bacteroidota</taxon>
        <taxon>Sphingobacteriia</taxon>
        <taxon>Sphingobacteriales</taxon>
        <taxon>Sphingobacteriaceae</taxon>
        <taxon>Pedobacter</taxon>
    </lineage>
</organism>
<dbReference type="eggNOG" id="COG4867">
    <property type="taxonomic scope" value="Bacteria"/>
</dbReference>